<keyword evidence="3" id="KW-1185">Reference proteome</keyword>
<proteinExistence type="predicted"/>
<evidence type="ECO:0000313" key="3">
    <source>
        <dbReference type="Proteomes" id="UP001412239"/>
    </source>
</evidence>
<dbReference type="EMBL" id="LN891081">
    <property type="protein sequence ID" value="CUS09475.1"/>
    <property type="molecule type" value="Genomic_DNA"/>
</dbReference>
<reference evidence="2" key="1">
    <citation type="submission" date="2015-10" db="EMBL/GenBank/DDBJ databases">
        <authorList>
            <person name="Regsiter A."/>
            <person name="william w."/>
        </authorList>
    </citation>
    <scope>NUCLEOTIDE SEQUENCE</scope>
    <source>
        <strain evidence="2">Montdore</strain>
    </source>
</reference>
<evidence type="ECO:0000313" key="2">
    <source>
        <dbReference type="EMBL" id="CUS09475.1"/>
    </source>
</evidence>
<name>A0A292PRZ7_9PEZI</name>
<sequence>MRIVLPSIPVEGSRFTVRPSRPLAHRPNYLRTSVHRTVGLARLLVLEALPEPETRDAYVRQRKEEMGRPMDPYASLWMNKNRGDKKQGTDGDLAEWNFEDISNYEKFSIPYGPGYDAKKGVVVDCCGFCPELLSDDEKKVQEQEDVMYIRGDLEFLKDDPGRQEIDSFYPRTLRPNSTVPS</sequence>
<evidence type="ECO:0000256" key="1">
    <source>
        <dbReference type="SAM" id="MobiDB-lite"/>
    </source>
</evidence>
<dbReference type="Proteomes" id="UP001412239">
    <property type="component" value="Unassembled WGS sequence"/>
</dbReference>
<organism evidence="2 3">
    <name type="scientific">Tuber aestivum</name>
    <name type="common">summer truffle</name>
    <dbReference type="NCBI Taxonomy" id="59557"/>
    <lineage>
        <taxon>Eukaryota</taxon>
        <taxon>Fungi</taxon>
        <taxon>Dikarya</taxon>
        <taxon>Ascomycota</taxon>
        <taxon>Pezizomycotina</taxon>
        <taxon>Pezizomycetes</taxon>
        <taxon>Pezizales</taxon>
        <taxon>Tuberaceae</taxon>
        <taxon>Tuber</taxon>
    </lineage>
</organism>
<gene>
    <name evidence="2" type="ORF">GSTUAT00006435001</name>
</gene>
<accession>A0A292PRZ7</accession>
<dbReference type="AlphaFoldDB" id="A0A292PRZ7"/>
<feature type="region of interest" description="Disordered" evidence="1">
    <location>
        <begin position="159"/>
        <end position="181"/>
    </location>
</feature>
<protein>
    <submittedName>
        <fullName evidence="2">Uncharacterized protein</fullName>
    </submittedName>
</protein>